<organism evidence="6 7">
    <name type="scientific">Nocardia colli</name>
    <dbReference type="NCBI Taxonomy" id="2545717"/>
    <lineage>
        <taxon>Bacteria</taxon>
        <taxon>Bacillati</taxon>
        <taxon>Actinomycetota</taxon>
        <taxon>Actinomycetes</taxon>
        <taxon>Mycobacteriales</taxon>
        <taxon>Nocardiaceae</taxon>
        <taxon>Nocardia</taxon>
    </lineage>
</organism>
<dbReference type="OrthoDB" id="3790625at2"/>
<dbReference type="Proteomes" id="UP000323876">
    <property type="component" value="Unassembled WGS sequence"/>
</dbReference>
<name>A0A5N0EGK3_9NOCA</name>
<evidence type="ECO:0000256" key="4">
    <source>
        <dbReference type="ARBA" id="ARBA00023136"/>
    </source>
</evidence>
<dbReference type="RefSeq" id="WP_150402682.1">
    <property type="nucleotide sequence ID" value="NZ_VXLC01000004.1"/>
</dbReference>
<keyword evidence="3 5" id="KW-1133">Transmembrane helix</keyword>
<proteinExistence type="predicted"/>
<evidence type="ECO:0000256" key="3">
    <source>
        <dbReference type="ARBA" id="ARBA00022989"/>
    </source>
</evidence>
<dbReference type="InterPro" id="IPR032808">
    <property type="entry name" value="DoxX"/>
</dbReference>
<dbReference type="GO" id="GO:0016020">
    <property type="term" value="C:membrane"/>
    <property type="evidence" value="ECO:0007669"/>
    <property type="project" value="UniProtKB-SubCell"/>
</dbReference>
<comment type="caution">
    <text evidence="6">The sequence shown here is derived from an EMBL/GenBank/DDBJ whole genome shotgun (WGS) entry which is preliminary data.</text>
</comment>
<keyword evidence="4 5" id="KW-0472">Membrane</keyword>
<keyword evidence="2 5" id="KW-0812">Transmembrane</keyword>
<dbReference type="AlphaFoldDB" id="A0A5N0EGK3"/>
<dbReference type="Pfam" id="PF13564">
    <property type="entry name" value="DoxX_2"/>
    <property type="match status" value="1"/>
</dbReference>
<dbReference type="EMBL" id="VXLC01000004">
    <property type="protein sequence ID" value="KAA8888517.1"/>
    <property type="molecule type" value="Genomic_DNA"/>
</dbReference>
<gene>
    <name evidence="6" type="ORF">F3087_16065</name>
</gene>
<reference evidence="6 7" key="1">
    <citation type="submission" date="2019-09" db="EMBL/GenBank/DDBJ databases">
        <authorList>
            <person name="Wang X."/>
        </authorList>
    </citation>
    <scope>NUCLEOTIDE SEQUENCE [LARGE SCALE GENOMIC DNA]</scope>
    <source>
        <strain evidence="6 7">CICC 11023</strain>
    </source>
</reference>
<evidence type="ECO:0000256" key="2">
    <source>
        <dbReference type="ARBA" id="ARBA00022692"/>
    </source>
</evidence>
<sequence>MRPAVGRQECVGDTKNVGVSRQELIASGLGLYEGWPPPAIKGLGVLEVLAALGLILPAVTGIAPILVPLAATGLVLTMTLARGWLNLQGCKTFRVSTTTPVGICYRHRQRPAAGRGEPMRHHLAGIAVAHENLCRSWRVVGGFGCGRRPARRSRVRC</sequence>
<feature type="transmembrane region" description="Helical" evidence="5">
    <location>
        <begin position="39"/>
        <end position="59"/>
    </location>
</feature>
<evidence type="ECO:0000313" key="6">
    <source>
        <dbReference type="EMBL" id="KAA8888517.1"/>
    </source>
</evidence>
<evidence type="ECO:0000256" key="1">
    <source>
        <dbReference type="ARBA" id="ARBA00004141"/>
    </source>
</evidence>
<keyword evidence="7" id="KW-1185">Reference proteome</keyword>
<protein>
    <submittedName>
        <fullName evidence="6">DoxX family protein</fullName>
    </submittedName>
</protein>
<comment type="subcellular location">
    <subcellularLocation>
        <location evidence="1">Membrane</location>
        <topology evidence="1">Multi-pass membrane protein</topology>
    </subcellularLocation>
</comment>
<evidence type="ECO:0000313" key="7">
    <source>
        <dbReference type="Proteomes" id="UP000323876"/>
    </source>
</evidence>
<evidence type="ECO:0000256" key="5">
    <source>
        <dbReference type="SAM" id="Phobius"/>
    </source>
</evidence>
<accession>A0A5N0EGK3</accession>